<dbReference type="SUPFAM" id="SSF143548">
    <property type="entry name" value="Serine metabolism enzymes domain"/>
    <property type="match status" value="1"/>
</dbReference>
<name>A0A0F1T6U9_KLEAE</name>
<evidence type="ECO:0000256" key="3">
    <source>
        <dbReference type="ARBA" id="ARBA00022432"/>
    </source>
</evidence>
<sequence>MISVFDIFKIGIGPSSSHTVGPMKAGKQFTDDLIARGLLADVSKVVVDVYGSLSLTGKGHHTDIAIIMGLAGNLPDTVDIDAIPGFIQDVNTHGRLLLANGQHEVEFPVDQCMNFHADNLSLHENGMRITALGGDKVLYSQTYYSIGGGFIVDEEHFGLTTEAPVAVPYPYKNAADLQKHCNETGLSLSGLMMQNELALHSKEELEQHFAAVWEVMSAGIERGITTEGVLPGKLRVPRRAAALRRMLVSQDNTNSDPMAVVDWINMFALAVNEENAAGGRVVTAPTNGACGIVPAVLAYYDKFIRKVNANSLARYMLVASAIGSLYKMNASISGAEVGCQGEVGVACSMAAAGLAELLGASPAQVCIAAEIGMEHNLGLTCDPVAGQVQVPCIERNAIAAVKAVNAARMALRRTSEPRVCLDKVIETMYETGKDMNAKYRETSRGGLAMKIVACD</sequence>
<evidence type="ECO:0000313" key="16">
    <source>
        <dbReference type="Proteomes" id="UP000514462"/>
    </source>
</evidence>
<comment type="catalytic activity">
    <reaction evidence="9 10">
        <text>L-serine = pyruvate + NH4(+)</text>
        <dbReference type="Rhea" id="RHEA:19169"/>
        <dbReference type="ChEBI" id="CHEBI:15361"/>
        <dbReference type="ChEBI" id="CHEBI:28938"/>
        <dbReference type="ChEBI" id="CHEBI:33384"/>
        <dbReference type="EC" id="4.3.1.17"/>
    </reaction>
</comment>
<dbReference type="GO" id="GO:0046872">
    <property type="term" value="F:metal ion binding"/>
    <property type="evidence" value="ECO:0007669"/>
    <property type="project" value="UniProtKB-KW"/>
</dbReference>
<proteinExistence type="inferred from homology"/>
<dbReference type="OMA" id="SAAMGGC"/>
<evidence type="ECO:0000256" key="9">
    <source>
        <dbReference type="ARBA" id="ARBA00049406"/>
    </source>
</evidence>
<keyword evidence="4 10" id="KW-0004">4Fe-4S</keyword>
<dbReference type="GeneID" id="93313538"/>
<dbReference type="InterPro" id="IPR005130">
    <property type="entry name" value="Ser_deHydtase-like_asu"/>
</dbReference>
<dbReference type="RefSeq" id="WP_015369949.1">
    <property type="nucleotide sequence ID" value="NZ_AP022108.1"/>
</dbReference>
<evidence type="ECO:0000256" key="1">
    <source>
        <dbReference type="ARBA" id="ARBA00001966"/>
    </source>
</evidence>
<keyword evidence="6 10" id="KW-0408">Iron</keyword>
<evidence type="ECO:0000256" key="5">
    <source>
        <dbReference type="ARBA" id="ARBA00022723"/>
    </source>
</evidence>
<keyword evidence="8 10" id="KW-0456">Lyase</keyword>
<feature type="domain" description="Serine dehydratase-like alpha subunit" evidence="11">
    <location>
        <begin position="183"/>
        <end position="448"/>
    </location>
</feature>
<dbReference type="FunFam" id="3.30.1330.90:FF:000001">
    <property type="entry name" value="L-serine ammonia-lyase 1"/>
    <property type="match status" value="1"/>
</dbReference>
<gene>
    <name evidence="15" type="ORF">HV331_15590</name>
    <name evidence="14" type="ORF">PZT46_07100</name>
    <name evidence="13" type="ORF">SJ059_19465</name>
</gene>
<feature type="domain" description="Serine dehydratase beta chain" evidence="12">
    <location>
        <begin position="3"/>
        <end position="155"/>
    </location>
</feature>
<dbReference type="Proteomes" id="UP000514462">
    <property type="component" value="Chromosome"/>
</dbReference>
<dbReference type="Pfam" id="PF03315">
    <property type="entry name" value="SDH_beta"/>
    <property type="match status" value="1"/>
</dbReference>
<dbReference type="PANTHER" id="PTHR30182:SF14">
    <property type="entry name" value="L-SERINE DEHYDRATASE 2"/>
    <property type="match status" value="1"/>
</dbReference>
<dbReference type="GO" id="GO:0009063">
    <property type="term" value="P:amino acid catabolic process"/>
    <property type="evidence" value="ECO:0007669"/>
    <property type="project" value="UniProtKB-ARBA"/>
</dbReference>
<accession>A0A157UCA6</accession>
<reference evidence="16" key="1">
    <citation type="submission" date="2020-06" db="EMBL/GenBank/DDBJ databases">
        <title>REHAB project genomes.</title>
        <authorList>
            <person name="Shaw L.P."/>
        </authorList>
    </citation>
    <scope>NUCLEOTIDE SEQUENCE [LARGE SCALE GENOMIC DNA]</scope>
    <source>
        <strain evidence="16">RHBSTW-00938</strain>
    </source>
</reference>
<dbReference type="InterPro" id="IPR029009">
    <property type="entry name" value="ASB_dom_sf"/>
</dbReference>
<evidence type="ECO:0000313" key="15">
    <source>
        <dbReference type="EMBL" id="QMR40834.1"/>
    </source>
</evidence>
<organism evidence="14 17">
    <name type="scientific">Klebsiella aerogenes</name>
    <name type="common">Enterobacter aerogenes</name>
    <dbReference type="NCBI Taxonomy" id="548"/>
    <lineage>
        <taxon>Bacteria</taxon>
        <taxon>Pseudomonadati</taxon>
        <taxon>Pseudomonadota</taxon>
        <taxon>Gammaproteobacteria</taxon>
        <taxon>Enterobacterales</taxon>
        <taxon>Enterobacteriaceae</taxon>
        <taxon>Klebsiella/Raoultella group</taxon>
        <taxon>Klebsiella</taxon>
    </lineage>
</organism>
<protein>
    <recommendedName>
        <fullName evidence="10">L-serine dehydratase</fullName>
        <ecNumber evidence="10">4.3.1.17</ecNumber>
    </recommendedName>
</protein>
<reference evidence="13" key="4">
    <citation type="submission" date="2023-11" db="EMBL/GenBank/DDBJ databases">
        <title>Detection of rare carbapenemases in Enterobacterales - comparison of two colorimetric and two CIM-based carbapenemase assays.</title>
        <authorList>
            <person name="Schaffarczyk L."/>
            <person name="Noster J."/>
            <person name="Stelzer Y."/>
            <person name="Sattler J."/>
            <person name="Gatermann S."/>
            <person name="Hamprecht A."/>
        </authorList>
    </citation>
    <scope>NUCLEOTIDE SEQUENCE</scope>
    <source>
        <strain evidence="13">CIM-Cont-037</strain>
    </source>
</reference>
<dbReference type="EMBL" id="JAWZZT010000018">
    <property type="protein sequence ID" value="MDX7016630.1"/>
    <property type="molecule type" value="Genomic_DNA"/>
</dbReference>
<evidence type="ECO:0000259" key="12">
    <source>
        <dbReference type="Pfam" id="PF03315"/>
    </source>
</evidence>
<keyword evidence="7 10" id="KW-0411">Iron-sulfur</keyword>
<dbReference type="EMBL" id="CP055904">
    <property type="protein sequence ID" value="QMR40834.1"/>
    <property type="molecule type" value="Genomic_DNA"/>
</dbReference>
<reference evidence="15" key="2">
    <citation type="journal article" date="2021" name="Microb. Genom.">
        <title>A genomic epidemiological study shows that prevalence of antimicrobial resistance in Enterobacterales is associated with the livestock host, as well as antimicrobial usage.</title>
        <authorList>
            <person name="AbuOun M."/>
            <person name="Jones H."/>
            <person name="Stubberfield E."/>
            <person name="Gilson D."/>
            <person name="Shaw L.P."/>
            <person name="Hubbard A.T.M."/>
            <person name="Chau K.K."/>
            <person name="Sebra R."/>
            <person name="Peto T.E.A."/>
            <person name="Crook D.W."/>
            <person name="Read D.S."/>
            <person name="Gweon H.S."/>
            <person name="Walker A.S."/>
            <person name="Stoesser N."/>
            <person name="Smith R.P."/>
            <person name="Anjum M.F."/>
            <person name="On Behalf Of The Rehab Consortium."/>
        </authorList>
    </citation>
    <scope>NUCLEOTIDE SEQUENCE</scope>
    <source>
        <strain evidence="15">RHBSTW-00938</strain>
    </source>
</reference>
<dbReference type="AlphaFoldDB" id="A0A0F1T6U9"/>
<dbReference type="GO" id="GO:0006094">
    <property type="term" value="P:gluconeogenesis"/>
    <property type="evidence" value="ECO:0007669"/>
    <property type="project" value="UniProtKB-KW"/>
</dbReference>
<dbReference type="Gene3D" id="3.30.1330.90">
    <property type="entry name" value="D-3-phosphoglycerate dehydrogenase, domain 3"/>
    <property type="match status" value="1"/>
</dbReference>
<evidence type="ECO:0000313" key="14">
    <source>
        <dbReference type="EMBL" id="MEA8799022.1"/>
    </source>
</evidence>
<dbReference type="Pfam" id="PF03313">
    <property type="entry name" value="SDH_alpha"/>
    <property type="match status" value="1"/>
</dbReference>
<dbReference type="NCBIfam" id="TIGR00720">
    <property type="entry name" value="sda_mono"/>
    <property type="match status" value="1"/>
</dbReference>
<reference evidence="14" key="3">
    <citation type="journal article" date="2023" name="J. Hosp. Infect.">
        <title>Cross-contamination of carbapenem-resistant Gram-negative bacteria between patients and hospital environment in the first year of a newly built surgical ward.</title>
        <authorList>
            <person name="Boutin S."/>
            <person name="Scherrer M."/>
            <person name="Spath I."/>
            <person name="Kocer K."/>
            <person name="Heeg K."/>
            <person name="Nurjadi D."/>
        </authorList>
    </citation>
    <scope>NUCLEOTIDE SEQUENCE</scope>
    <source>
        <strain evidence="14">KE10384</strain>
    </source>
</reference>
<accession>A0A0F1T6U9</accession>
<dbReference type="InterPro" id="IPR004644">
    <property type="entry name" value="Fe-S_L-Ser_mono"/>
</dbReference>
<evidence type="ECO:0000256" key="10">
    <source>
        <dbReference type="RuleBase" id="RU366059"/>
    </source>
</evidence>
<keyword evidence="5 10" id="KW-0479">Metal-binding</keyword>
<evidence type="ECO:0000313" key="17">
    <source>
        <dbReference type="Proteomes" id="UP001303386"/>
    </source>
</evidence>
<dbReference type="GO" id="GO:0051539">
    <property type="term" value="F:4 iron, 4 sulfur cluster binding"/>
    <property type="evidence" value="ECO:0007669"/>
    <property type="project" value="UniProtKB-UniRule"/>
</dbReference>
<dbReference type="InterPro" id="IPR051318">
    <property type="entry name" value="Fe-S_L-Ser"/>
</dbReference>
<evidence type="ECO:0000256" key="7">
    <source>
        <dbReference type="ARBA" id="ARBA00023014"/>
    </source>
</evidence>
<evidence type="ECO:0000313" key="13">
    <source>
        <dbReference type="EMBL" id="MDX7016630.1"/>
    </source>
</evidence>
<dbReference type="PANTHER" id="PTHR30182">
    <property type="entry name" value="L-SERINE DEHYDRATASE"/>
    <property type="match status" value="1"/>
</dbReference>
<comment type="cofactor">
    <cofactor evidence="1 10">
        <name>[4Fe-4S] cluster</name>
        <dbReference type="ChEBI" id="CHEBI:49883"/>
    </cofactor>
</comment>
<evidence type="ECO:0000256" key="8">
    <source>
        <dbReference type="ARBA" id="ARBA00023239"/>
    </source>
</evidence>
<dbReference type="GO" id="GO:0003941">
    <property type="term" value="F:L-serine ammonia-lyase activity"/>
    <property type="evidence" value="ECO:0007669"/>
    <property type="project" value="UniProtKB-UniRule"/>
</dbReference>
<evidence type="ECO:0000256" key="4">
    <source>
        <dbReference type="ARBA" id="ARBA00022485"/>
    </source>
</evidence>
<dbReference type="InterPro" id="IPR005131">
    <property type="entry name" value="Ser_deHydtase_bsu"/>
</dbReference>
<comment type="similarity">
    <text evidence="2 10">Belongs to the iron-sulfur dependent L-serine dehydratase family.</text>
</comment>
<keyword evidence="3 10" id="KW-0312">Gluconeogenesis</keyword>
<dbReference type="EMBL" id="JARELW010000002">
    <property type="protein sequence ID" value="MEA8799022.1"/>
    <property type="molecule type" value="Genomic_DNA"/>
</dbReference>
<evidence type="ECO:0000259" key="11">
    <source>
        <dbReference type="Pfam" id="PF03313"/>
    </source>
</evidence>
<evidence type="ECO:0000256" key="2">
    <source>
        <dbReference type="ARBA" id="ARBA00008636"/>
    </source>
</evidence>
<dbReference type="Proteomes" id="UP001303386">
    <property type="component" value="Unassembled WGS sequence"/>
</dbReference>
<dbReference type="Proteomes" id="UP001279012">
    <property type="component" value="Unassembled WGS sequence"/>
</dbReference>
<evidence type="ECO:0000256" key="6">
    <source>
        <dbReference type="ARBA" id="ARBA00023004"/>
    </source>
</evidence>
<dbReference type="EC" id="4.3.1.17" evidence="10"/>